<dbReference type="GO" id="GO:0005886">
    <property type="term" value="C:plasma membrane"/>
    <property type="evidence" value="ECO:0007669"/>
    <property type="project" value="UniProtKB-SubCell"/>
</dbReference>
<evidence type="ECO:0000256" key="1">
    <source>
        <dbReference type="ARBA" id="ARBA00004651"/>
    </source>
</evidence>
<feature type="transmembrane region" description="Helical" evidence="6">
    <location>
        <begin position="172"/>
        <end position="191"/>
    </location>
</feature>
<dbReference type="STRING" id="1280514.AXFE_20230"/>
<dbReference type="OrthoDB" id="5241646at2"/>
<feature type="transmembrane region" description="Helical" evidence="6">
    <location>
        <begin position="211"/>
        <end position="235"/>
    </location>
</feature>
<keyword evidence="4 6" id="KW-1133">Transmembrane helix</keyword>
<keyword evidence="8" id="KW-1185">Reference proteome</keyword>
<reference evidence="7 8" key="1">
    <citation type="submission" date="2015-01" db="EMBL/GenBank/DDBJ databases">
        <title>Draft genome of the acidophilic iron oxidizer Acidithrix ferrooxidans strain Py-F3.</title>
        <authorList>
            <person name="Poehlein A."/>
            <person name="Eisen S."/>
            <person name="Schloemann M."/>
            <person name="Johnson B.D."/>
            <person name="Daniel R."/>
            <person name="Muehling M."/>
        </authorList>
    </citation>
    <scope>NUCLEOTIDE SEQUENCE [LARGE SCALE GENOMIC DNA]</scope>
    <source>
        <strain evidence="7 8">Py-F3</strain>
    </source>
</reference>
<evidence type="ECO:0000313" key="8">
    <source>
        <dbReference type="Proteomes" id="UP000032360"/>
    </source>
</evidence>
<evidence type="ECO:0000256" key="3">
    <source>
        <dbReference type="ARBA" id="ARBA00022692"/>
    </source>
</evidence>
<feature type="transmembrane region" description="Helical" evidence="6">
    <location>
        <begin position="91"/>
        <end position="112"/>
    </location>
</feature>
<evidence type="ECO:0000256" key="4">
    <source>
        <dbReference type="ARBA" id="ARBA00022989"/>
    </source>
</evidence>
<accession>A0A0D8HGI8</accession>
<feature type="transmembrane region" description="Helical" evidence="6">
    <location>
        <begin position="12"/>
        <end position="32"/>
    </location>
</feature>
<keyword evidence="5 6" id="KW-0472">Membrane</keyword>
<dbReference type="Pfam" id="PF09678">
    <property type="entry name" value="Caa3_CtaG"/>
    <property type="match status" value="1"/>
</dbReference>
<gene>
    <name evidence="7" type="ORF">AXFE_20230</name>
</gene>
<feature type="transmembrane region" description="Helical" evidence="6">
    <location>
        <begin position="255"/>
        <end position="273"/>
    </location>
</feature>
<evidence type="ECO:0000313" key="7">
    <source>
        <dbReference type="EMBL" id="KJF17110.1"/>
    </source>
</evidence>
<dbReference type="Proteomes" id="UP000032360">
    <property type="component" value="Unassembled WGS sequence"/>
</dbReference>
<dbReference type="EMBL" id="JXYS01000065">
    <property type="protein sequence ID" value="KJF17110.1"/>
    <property type="molecule type" value="Genomic_DNA"/>
</dbReference>
<evidence type="ECO:0000256" key="6">
    <source>
        <dbReference type="SAM" id="Phobius"/>
    </source>
</evidence>
<dbReference type="RefSeq" id="WP_082058642.1">
    <property type="nucleotide sequence ID" value="NZ_JXYS01000065.1"/>
</dbReference>
<evidence type="ECO:0000256" key="2">
    <source>
        <dbReference type="ARBA" id="ARBA00022475"/>
    </source>
</evidence>
<name>A0A0D8HGI8_9ACTN</name>
<evidence type="ECO:0000256" key="5">
    <source>
        <dbReference type="ARBA" id="ARBA00023136"/>
    </source>
</evidence>
<comment type="caution">
    <text evidence="7">The sequence shown here is derived from an EMBL/GenBank/DDBJ whole genome shotgun (WGS) entry which is preliminary data.</text>
</comment>
<proteinExistence type="predicted"/>
<feature type="transmembrane region" description="Helical" evidence="6">
    <location>
        <begin position="132"/>
        <end position="152"/>
    </location>
</feature>
<sequence length="307" mass="35749">MTFVDKYLLSHWGFDPIFFILTGIPVVLYVIGYRRLEATIARGSKRSPKRRRLNALIFGSGIAILVLAVMSPVDYWSDTYFWVHMFQHVMLMVYAPALIVISAPWLVIYRGLPVKWRRSLGRTFLVSEQTSILRSIGNFFMNPVFGFLFFNVDMYFWHFPAVLDLAERNQVVHNFMHFFFVVSGMLLWIHLVDSHPIRPRIYPEIKRIVPIFFTTVLSWILAMIMGFASVPFYSVYLHIPGKTLSGMADQELGSAVLWVLCMEPFTYAAIYNIRKWMSREADFDYELEKLTTKSSNNKVKKRIPGLS</sequence>
<dbReference type="InterPro" id="IPR019108">
    <property type="entry name" value="Caa3_assmbl_CtaG-rel"/>
</dbReference>
<keyword evidence="3 6" id="KW-0812">Transmembrane</keyword>
<organism evidence="7 8">
    <name type="scientific">Acidithrix ferrooxidans</name>
    <dbReference type="NCBI Taxonomy" id="1280514"/>
    <lineage>
        <taxon>Bacteria</taxon>
        <taxon>Bacillati</taxon>
        <taxon>Actinomycetota</taxon>
        <taxon>Acidimicrobiia</taxon>
        <taxon>Acidimicrobiales</taxon>
        <taxon>Acidimicrobiaceae</taxon>
        <taxon>Acidithrix</taxon>
    </lineage>
</organism>
<protein>
    <submittedName>
        <fullName evidence="7">Cytochrome c oxidase caa3 assembly factor</fullName>
    </submittedName>
</protein>
<keyword evidence="2" id="KW-1003">Cell membrane</keyword>
<comment type="subcellular location">
    <subcellularLocation>
        <location evidence="1">Cell membrane</location>
        <topology evidence="1">Multi-pass membrane protein</topology>
    </subcellularLocation>
</comment>
<dbReference type="AlphaFoldDB" id="A0A0D8HGI8"/>
<feature type="transmembrane region" description="Helical" evidence="6">
    <location>
        <begin position="53"/>
        <end position="71"/>
    </location>
</feature>